<feature type="region of interest" description="Disordered" evidence="1">
    <location>
        <begin position="81"/>
        <end position="108"/>
    </location>
</feature>
<keyword evidence="2" id="KW-0732">Signal</keyword>
<organism evidence="3 4">
    <name type="scientific">Lepraria neglecta</name>
    <dbReference type="NCBI Taxonomy" id="209136"/>
    <lineage>
        <taxon>Eukaryota</taxon>
        <taxon>Fungi</taxon>
        <taxon>Dikarya</taxon>
        <taxon>Ascomycota</taxon>
        <taxon>Pezizomycotina</taxon>
        <taxon>Lecanoromycetes</taxon>
        <taxon>OSLEUM clade</taxon>
        <taxon>Lecanoromycetidae</taxon>
        <taxon>Lecanorales</taxon>
        <taxon>Lecanorineae</taxon>
        <taxon>Stereocaulaceae</taxon>
        <taxon>Lepraria</taxon>
    </lineage>
</organism>
<name>A0AAE0DDQ5_9LECA</name>
<sequence length="133" mass="14669">MKVNAATLVVLAGYIATTSCVPAPERITPPESSPSKPDLGPTDEYRPPGCRPLEARMPPAKMLTGYNDGPVAHWHYEKRALHDDGDDDRLEARMPPVVGPKMLTGDNDGPVAHWHYEYKNTRSLEARSPAKPR</sequence>
<evidence type="ECO:0000313" key="4">
    <source>
        <dbReference type="Proteomes" id="UP001276659"/>
    </source>
</evidence>
<protein>
    <recommendedName>
        <fullName evidence="5">Lipoprotein</fullName>
    </recommendedName>
</protein>
<dbReference type="PROSITE" id="PS51257">
    <property type="entry name" value="PROKAR_LIPOPROTEIN"/>
    <property type="match status" value="1"/>
</dbReference>
<accession>A0AAE0DDQ5</accession>
<proteinExistence type="predicted"/>
<dbReference type="Proteomes" id="UP001276659">
    <property type="component" value="Unassembled WGS sequence"/>
</dbReference>
<feature type="region of interest" description="Disordered" evidence="1">
    <location>
        <begin position="22"/>
        <end position="64"/>
    </location>
</feature>
<keyword evidence="4" id="KW-1185">Reference proteome</keyword>
<evidence type="ECO:0000256" key="1">
    <source>
        <dbReference type="SAM" id="MobiDB-lite"/>
    </source>
</evidence>
<gene>
    <name evidence="3" type="ORF">OEA41_010358</name>
</gene>
<evidence type="ECO:0000256" key="2">
    <source>
        <dbReference type="SAM" id="SignalP"/>
    </source>
</evidence>
<dbReference type="AlphaFoldDB" id="A0AAE0DDQ5"/>
<comment type="caution">
    <text evidence="3">The sequence shown here is derived from an EMBL/GenBank/DDBJ whole genome shotgun (WGS) entry which is preliminary data.</text>
</comment>
<dbReference type="EMBL" id="JASNWA010000011">
    <property type="protein sequence ID" value="KAK3167232.1"/>
    <property type="molecule type" value="Genomic_DNA"/>
</dbReference>
<feature type="signal peptide" evidence="2">
    <location>
        <begin position="1"/>
        <end position="20"/>
    </location>
</feature>
<evidence type="ECO:0008006" key="5">
    <source>
        <dbReference type="Google" id="ProtNLM"/>
    </source>
</evidence>
<feature type="chain" id="PRO_5042190824" description="Lipoprotein" evidence="2">
    <location>
        <begin position="21"/>
        <end position="133"/>
    </location>
</feature>
<evidence type="ECO:0000313" key="3">
    <source>
        <dbReference type="EMBL" id="KAK3167232.1"/>
    </source>
</evidence>
<reference evidence="3" key="1">
    <citation type="submission" date="2022-11" db="EMBL/GenBank/DDBJ databases">
        <title>Chromosomal genome sequence assembly and mating type (MAT) locus characterization of the leprose asexual lichenized fungus Lepraria neglecta (Nyl.) Erichsen.</title>
        <authorList>
            <person name="Allen J.L."/>
            <person name="Pfeffer B."/>
        </authorList>
    </citation>
    <scope>NUCLEOTIDE SEQUENCE</scope>
    <source>
        <strain evidence="3">Allen 5258</strain>
    </source>
</reference>